<protein>
    <recommendedName>
        <fullName evidence="1">Endonuclease/exonuclease/phosphatase domain-containing protein</fullName>
    </recommendedName>
</protein>
<organism evidence="2 3">
    <name type="scientific">Mytilus coruscus</name>
    <name type="common">Sea mussel</name>
    <dbReference type="NCBI Taxonomy" id="42192"/>
    <lineage>
        <taxon>Eukaryota</taxon>
        <taxon>Metazoa</taxon>
        <taxon>Spiralia</taxon>
        <taxon>Lophotrochozoa</taxon>
        <taxon>Mollusca</taxon>
        <taxon>Bivalvia</taxon>
        <taxon>Autobranchia</taxon>
        <taxon>Pteriomorphia</taxon>
        <taxon>Mytilida</taxon>
        <taxon>Mytiloidea</taxon>
        <taxon>Mytilidae</taxon>
        <taxon>Mytilinae</taxon>
        <taxon>Mytilus</taxon>
    </lineage>
</organism>
<dbReference type="AlphaFoldDB" id="A0A6J8E5B3"/>
<dbReference type="Gene3D" id="3.60.10.10">
    <property type="entry name" value="Endonuclease/exonuclease/phosphatase"/>
    <property type="match status" value="1"/>
</dbReference>
<dbReference type="InterPro" id="IPR004244">
    <property type="entry name" value="Transposase_22"/>
</dbReference>
<dbReference type="OrthoDB" id="6084226at2759"/>
<proteinExistence type="predicted"/>
<sequence>MAPPNTSKNGSKKQKGFTDLCNNFVEACAEMNLDNQDPVSELITQLRSSSENQQGLSDSDMVAIKVVNLLLPAVSVIATKIVSSSTDTQNVKIEKIRSGVRLNSYEIDKQNQYSRRENLRITGIGETEHEDVFNKFKELCNAMNVNIEKNDIVSCHRIGKEPTAGKPRSIIVRFFSRDLKYKIMSNKKVLKGKLDYKDIFINEDLTMLRLKMLNMVKKHDNVKSVFTRDGKINCFLRNGRKKIIENPDDLFEFNSESSCSVNLKNSKDVISSIKVLSLNVCGILAKLKAPELEELCSNYDIVCFCETKLDELDVVELDHFRLLPPLNRKNGKCKSGGIAVFVKNSIFVNIELLHSSCENVLWFVVNQLFDVPVLFGTVYIPPVNSIYSSIDIFDVIEDDLITFITEKDYKVCLIGDFNAHTGTKPDYIVLDEYICNSMQLDNIPSHDININNLDKFGININRASLDKSVDNYGNRLLQLCKSLELFIANGRLGKDSGIGALTCKEATVVDYCILSPELFTHVCEFKILPFDAMISDVHNGVHIEFMSTNKPNVGIQVNDVNKNGNVTVKPKWDNEKYQSFVDNLNDTEIDNICEKLNVLEVENIDKSVINNLVEDCNIIIRDAADASGLFNIICNNSVSGSRRKNKPNKPWFNRECFVKRKEYHRAKNYNWRVKTVESKNSMVRCSKAYKKALSEQFNSYRKNFIKKLRGLNQNDPKSYWSLINRSCNKNMKENVVNKVSLDCFLEHFKKLNTVVQNENDDFTDEIDTTTHNVSVVTVTVLPFSKQFLIESSISVPSKNVAYLTDIHYYRLLDMINEESHARRKQTIAFEKYIGQLQNVQRVVLDLKIFNTVCGNSSVGITVNTSNGKYFEQLVDIGTNEGDGGTYTPGFYLLFSSRKKLGDIRIYRNTELISFAHSFLSISDINKLPGDGLYQGSIMAAAVLQKEDKLWIQIEHNGNEGICGTIIKIS</sequence>
<reference evidence="2 3" key="1">
    <citation type="submission" date="2020-06" db="EMBL/GenBank/DDBJ databases">
        <authorList>
            <person name="Li R."/>
            <person name="Bekaert M."/>
        </authorList>
    </citation>
    <scope>NUCLEOTIDE SEQUENCE [LARGE SCALE GENOMIC DNA]</scope>
    <source>
        <strain evidence="3">wild</strain>
    </source>
</reference>
<gene>
    <name evidence="2" type="ORF">MCOR_47499</name>
</gene>
<dbReference type="Gene3D" id="3.30.70.1820">
    <property type="entry name" value="L1 transposable element, RRM domain"/>
    <property type="match status" value="1"/>
</dbReference>
<dbReference type="InterPro" id="IPR005135">
    <property type="entry name" value="Endo/exonuclease/phosphatase"/>
</dbReference>
<dbReference type="GO" id="GO:0003824">
    <property type="term" value="F:catalytic activity"/>
    <property type="evidence" value="ECO:0007669"/>
    <property type="project" value="InterPro"/>
</dbReference>
<name>A0A6J8E5B3_MYTCO</name>
<dbReference type="InterPro" id="IPR036691">
    <property type="entry name" value="Endo/exonu/phosph_ase_sf"/>
</dbReference>
<feature type="domain" description="Endonuclease/exonuclease/phosphatase" evidence="1">
    <location>
        <begin position="276"/>
        <end position="419"/>
    </location>
</feature>
<dbReference type="SUPFAM" id="SSF56219">
    <property type="entry name" value="DNase I-like"/>
    <property type="match status" value="1"/>
</dbReference>
<accession>A0A6J8E5B3</accession>
<dbReference type="Proteomes" id="UP000507470">
    <property type="component" value="Unassembled WGS sequence"/>
</dbReference>
<dbReference type="EMBL" id="CACVKT020008353">
    <property type="protein sequence ID" value="CAC5414752.1"/>
    <property type="molecule type" value="Genomic_DNA"/>
</dbReference>
<evidence type="ECO:0000313" key="2">
    <source>
        <dbReference type="EMBL" id="CAC5414752.1"/>
    </source>
</evidence>
<evidence type="ECO:0000313" key="3">
    <source>
        <dbReference type="Proteomes" id="UP000507470"/>
    </source>
</evidence>
<evidence type="ECO:0000259" key="1">
    <source>
        <dbReference type="Pfam" id="PF03372"/>
    </source>
</evidence>
<keyword evidence="3" id="KW-1185">Reference proteome</keyword>
<dbReference type="PANTHER" id="PTHR11505">
    <property type="entry name" value="L1 TRANSPOSABLE ELEMENT-RELATED"/>
    <property type="match status" value="1"/>
</dbReference>
<dbReference type="Pfam" id="PF03372">
    <property type="entry name" value="Exo_endo_phos"/>
    <property type="match status" value="1"/>
</dbReference>